<sequence>MRQLALNVEKLAQFRTLLRDMKKGYDLLEGGYNGVRDLTQGNFQLHKTFLDALLQVSPTVRDYYKVGEVIHYQIKIISACGSSLNQLNSSELLHQEELYYVDGVYARVVDESLQNIEELTTILTAGRLRMSDEERLTAIDRIHAAMQDKVLFVENFSQDALLLVLQRAREYNDVNAMRLLLQSNP</sequence>
<proteinExistence type="predicted"/>
<evidence type="ECO:0000313" key="1">
    <source>
        <dbReference type="EMBL" id="MUV04585.1"/>
    </source>
</evidence>
<name>A0A6N8HFS4_9FLAO</name>
<gene>
    <name evidence="1" type="ORF">GN157_12785</name>
</gene>
<dbReference type="Proteomes" id="UP000433945">
    <property type="component" value="Unassembled WGS sequence"/>
</dbReference>
<comment type="caution">
    <text evidence="1">The sequence shown here is derived from an EMBL/GenBank/DDBJ whole genome shotgun (WGS) entry which is preliminary data.</text>
</comment>
<organism evidence="1 2">
    <name type="scientific">Flavobacterium rakeshii</name>
    <dbReference type="NCBI Taxonomy" id="1038845"/>
    <lineage>
        <taxon>Bacteria</taxon>
        <taxon>Pseudomonadati</taxon>
        <taxon>Bacteroidota</taxon>
        <taxon>Flavobacteriia</taxon>
        <taxon>Flavobacteriales</taxon>
        <taxon>Flavobacteriaceae</taxon>
        <taxon>Flavobacterium</taxon>
    </lineage>
</organism>
<dbReference type="AlphaFoldDB" id="A0A6N8HFS4"/>
<keyword evidence="2" id="KW-1185">Reference proteome</keyword>
<evidence type="ECO:0000313" key="2">
    <source>
        <dbReference type="Proteomes" id="UP000433945"/>
    </source>
</evidence>
<accession>A0A6N8HFS4</accession>
<reference evidence="1 2" key="1">
    <citation type="submission" date="2019-12" db="EMBL/GenBank/DDBJ databases">
        <authorList>
            <person name="Sun J.-Q."/>
        </authorList>
    </citation>
    <scope>NUCLEOTIDE SEQUENCE [LARGE SCALE GENOMIC DNA]</scope>
    <source>
        <strain evidence="1 2">JCM 17928</strain>
    </source>
</reference>
<dbReference type="EMBL" id="WOWP01000053">
    <property type="protein sequence ID" value="MUV04585.1"/>
    <property type="molecule type" value="Genomic_DNA"/>
</dbReference>
<protein>
    <submittedName>
        <fullName evidence="1">TerB family tellurite resistance protein</fullName>
    </submittedName>
</protein>
<dbReference type="OrthoDB" id="826958at2"/>